<dbReference type="InterPro" id="IPR015590">
    <property type="entry name" value="Aldehyde_DH_dom"/>
</dbReference>
<dbReference type="SUPFAM" id="SSF53720">
    <property type="entry name" value="ALDH-like"/>
    <property type="match status" value="1"/>
</dbReference>
<dbReference type="AlphaFoldDB" id="D3PJP4"/>
<accession>D3PJP4</accession>
<dbReference type="EMBL" id="BT121850">
    <property type="protein sequence ID" value="ADD38780.1"/>
    <property type="molecule type" value="mRNA"/>
</dbReference>
<dbReference type="OrthoDB" id="440325at2759"/>
<evidence type="ECO:0000256" key="4">
    <source>
        <dbReference type="PIRNR" id="PIRNR036492"/>
    </source>
</evidence>
<keyword evidence="6" id="KW-0812">Transmembrane</keyword>
<dbReference type="PANTHER" id="PTHR43570:SF16">
    <property type="entry name" value="ALDEHYDE DEHYDROGENASE TYPE III, ISOFORM Q"/>
    <property type="match status" value="1"/>
</dbReference>
<evidence type="ECO:0000256" key="1">
    <source>
        <dbReference type="ARBA" id="ARBA00009986"/>
    </source>
</evidence>
<dbReference type="Pfam" id="PF00171">
    <property type="entry name" value="Aldedh"/>
    <property type="match status" value="1"/>
</dbReference>
<evidence type="ECO:0000313" key="8">
    <source>
        <dbReference type="EMBL" id="ADD38780.1"/>
    </source>
</evidence>
<keyword evidence="6" id="KW-0472">Membrane</keyword>
<dbReference type="Gene3D" id="3.40.605.10">
    <property type="entry name" value="Aldehyde Dehydrogenase, Chain A, domain 1"/>
    <property type="match status" value="1"/>
</dbReference>
<evidence type="ECO:0000259" key="7">
    <source>
        <dbReference type="Pfam" id="PF00171"/>
    </source>
</evidence>
<dbReference type="InterPro" id="IPR016162">
    <property type="entry name" value="Ald_DH_N"/>
</dbReference>
<dbReference type="GO" id="GO:0004029">
    <property type="term" value="F:aldehyde dehydrogenase (NAD+) activity"/>
    <property type="evidence" value="ECO:0007669"/>
    <property type="project" value="TreeGrafter"/>
</dbReference>
<dbReference type="InterPro" id="IPR016161">
    <property type="entry name" value="Ald_DH/histidinol_DH"/>
</dbReference>
<keyword evidence="2 4" id="KW-0560">Oxidoreductase</keyword>
<reference evidence="8" key="1">
    <citation type="submission" date="2010-03" db="EMBL/GenBank/DDBJ databases">
        <title>Atlantic Lepeophtheirus salmonis ESTs and full-length cDNAs.</title>
        <authorList>
            <person name="Yasuike M."/>
            <person name="von Schalburg K."/>
            <person name="Cooper G."/>
            <person name="Leong J."/>
            <person name="Nilsen F."/>
            <person name="Jones S.R.M."/>
            <person name="Koop B.F."/>
        </authorList>
    </citation>
    <scope>NUCLEOTIDE SEQUENCE</scope>
    <source>
        <strain evidence="8">Atlantic form</strain>
        <tissue evidence="8">Mixed tissue</tissue>
    </source>
</reference>
<feature type="transmembrane region" description="Helical" evidence="6">
    <location>
        <begin position="477"/>
        <end position="498"/>
    </location>
</feature>
<keyword evidence="6" id="KW-1133">Transmembrane helix</keyword>
<dbReference type="InterPro" id="IPR016163">
    <property type="entry name" value="Ald_DH_C"/>
</dbReference>
<comment type="similarity">
    <text evidence="1 4">Belongs to the aldehyde dehydrogenase family.</text>
</comment>
<dbReference type="Gene3D" id="3.40.309.10">
    <property type="entry name" value="Aldehyde Dehydrogenase, Chain A, domain 2"/>
    <property type="match status" value="1"/>
</dbReference>
<organism evidence="8">
    <name type="scientific">Lepeophtheirus salmonis</name>
    <name type="common">Salmon louse</name>
    <name type="synonym">Caligus salmonis</name>
    <dbReference type="NCBI Taxonomy" id="72036"/>
    <lineage>
        <taxon>Eukaryota</taxon>
        <taxon>Metazoa</taxon>
        <taxon>Ecdysozoa</taxon>
        <taxon>Arthropoda</taxon>
        <taxon>Crustacea</taxon>
        <taxon>Multicrustacea</taxon>
        <taxon>Hexanauplia</taxon>
        <taxon>Copepoda</taxon>
        <taxon>Siphonostomatoida</taxon>
        <taxon>Caligidae</taxon>
        <taxon>Lepeophtheirus</taxon>
    </lineage>
</organism>
<dbReference type="GO" id="GO:0005737">
    <property type="term" value="C:cytoplasm"/>
    <property type="evidence" value="ECO:0007669"/>
    <property type="project" value="TreeGrafter"/>
</dbReference>
<sequence>MDFPKTVNALRSAFNTGKTKDLKWRKSQLRALVKMFDEQEDVFVSALKQDLGKPKQESILMEIKFTQNLTIEAVRNIDKWVKDEPAEKSFVTLLDSVYCHYEPLGVVLIISPWNYPLQLTVAPLVGAIAAGNCAVIKPSEFSEATAHALLDFLPKYIDNDCFKVITGDVPVVQELLKIPFDHIFFTGSSNVGRIIASAAAKHLTPTTLELGGKCPVYIHEDLARNPSKLKTAVKRLIWGKLANVGQTCVAPDYILCHSKVKLQLIDTIKTVYKEFYSEDVDNKNIGRIINKRHFERLDKILVTMPEEKCIMKGPHDASENLMGLHIYSDVDETDSVMQEEIFGPILPILTVQGEEEAVNFINKRKKPLSLYIFSNNDRLTSHFIEKTSSGSVCINDALVHLSVESLPFGGVGESGYGAYHGKYSFECFSHKKSILNRGLDFIGEKIGDFRYPPYNDQKANFGSKIIKPISLPFGLNLFKYTVIAIIFYSFGFASSRLWNA</sequence>
<dbReference type="FunFam" id="3.40.309.10:FF:000003">
    <property type="entry name" value="Aldehyde dehydrogenase"/>
    <property type="match status" value="1"/>
</dbReference>
<evidence type="ECO:0000256" key="2">
    <source>
        <dbReference type="ARBA" id="ARBA00023002"/>
    </source>
</evidence>
<name>D3PJP4_LEPSM</name>
<feature type="domain" description="Aldehyde dehydrogenase" evidence="7">
    <location>
        <begin position="3"/>
        <end position="434"/>
    </location>
</feature>
<protein>
    <recommendedName>
        <fullName evidence="4">Aldehyde dehydrogenase</fullName>
    </recommendedName>
</protein>
<dbReference type="PIRSF" id="PIRSF036492">
    <property type="entry name" value="ALDH"/>
    <property type="match status" value="1"/>
</dbReference>
<feature type="active site" evidence="5">
    <location>
        <position position="248"/>
    </location>
</feature>
<proteinExistence type="evidence at transcript level"/>
<keyword evidence="3" id="KW-0520">NAD</keyword>
<dbReference type="PANTHER" id="PTHR43570">
    <property type="entry name" value="ALDEHYDE DEHYDROGENASE"/>
    <property type="match status" value="1"/>
</dbReference>
<evidence type="ECO:0000256" key="5">
    <source>
        <dbReference type="PIRSR" id="PIRSR036492-1"/>
    </source>
</evidence>
<feature type="active site" evidence="5">
    <location>
        <position position="209"/>
    </location>
</feature>
<evidence type="ECO:0000256" key="3">
    <source>
        <dbReference type="ARBA" id="ARBA00023027"/>
    </source>
</evidence>
<gene>
    <name evidence="8" type="primary">AL3A2</name>
</gene>
<evidence type="ECO:0000256" key="6">
    <source>
        <dbReference type="SAM" id="Phobius"/>
    </source>
</evidence>
<dbReference type="InterPro" id="IPR012394">
    <property type="entry name" value="Aldehyde_DH_NAD(P)"/>
</dbReference>
<dbReference type="FunFam" id="3.40.605.10:FF:000004">
    <property type="entry name" value="Aldehyde dehydrogenase"/>
    <property type="match status" value="1"/>
</dbReference>
<dbReference type="GO" id="GO:0006081">
    <property type="term" value="P:aldehyde metabolic process"/>
    <property type="evidence" value="ECO:0007669"/>
    <property type="project" value="InterPro"/>
</dbReference>